<evidence type="ECO:0000256" key="1">
    <source>
        <dbReference type="ARBA" id="ARBA00022729"/>
    </source>
</evidence>
<dbReference type="PATRIC" id="fig|447.4.peg.1069"/>
<feature type="chain" id="PRO_5006911302" evidence="3">
    <location>
        <begin position="27"/>
        <end position="225"/>
    </location>
</feature>
<dbReference type="RefSeq" id="WP_058458678.1">
    <property type="nucleotide sequence ID" value="NZ_CAAAIY010000004.1"/>
</dbReference>
<reference evidence="4 5" key="1">
    <citation type="submission" date="2015-11" db="EMBL/GenBank/DDBJ databases">
        <title>Genomic analysis of 38 Legionella species identifies large and diverse effector repertoires.</title>
        <authorList>
            <person name="Burstein D."/>
            <person name="Amaro F."/>
            <person name="Zusman T."/>
            <person name="Lifshitz Z."/>
            <person name="Cohen O."/>
            <person name="Gilbert J.A."/>
            <person name="Pupko T."/>
            <person name="Shuman H.A."/>
            <person name="Segal G."/>
        </authorList>
    </citation>
    <scope>NUCLEOTIDE SEQUENCE [LARGE SCALE GENOMIC DNA]</scope>
    <source>
        <strain evidence="4 5">WIGA</strain>
    </source>
</reference>
<dbReference type="PANTHER" id="PTHR31284">
    <property type="entry name" value="ACID PHOSPHATASE-LIKE PROTEIN"/>
    <property type="match status" value="1"/>
</dbReference>
<dbReference type="PANTHER" id="PTHR31284:SF10">
    <property type="entry name" value="ACID PHOSPHATASE-LIKE PROTEIN"/>
    <property type="match status" value="1"/>
</dbReference>
<protein>
    <submittedName>
        <fullName evidence="4">Acid phosphatase, class B</fullName>
    </submittedName>
</protein>
<proteinExistence type="predicted"/>
<evidence type="ECO:0000256" key="2">
    <source>
        <dbReference type="ARBA" id="ARBA00023180"/>
    </source>
</evidence>
<gene>
    <name evidence="4" type="ORF">Lboz_0993</name>
</gene>
<dbReference type="Proteomes" id="UP000054695">
    <property type="component" value="Unassembled WGS sequence"/>
</dbReference>
<keyword evidence="2" id="KW-0325">Glycoprotein</keyword>
<organism evidence="4 5">
    <name type="scientific">Legionella bozemanae</name>
    <name type="common">Fluoribacter bozemanae</name>
    <dbReference type="NCBI Taxonomy" id="447"/>
    <lineage>
        <taxon>Bacteria</taxon>
        <taxon>Pseudomonadati</taxon>
        <taxon>Pseudomonadota</taxon>
        <taxon>Gammaproteobacteria</taxon>
        <taxon>Legionellales</taxon>
        <taxon>Legionellaceae</taxon>
        <taxon>Legionella</taxon>
    </lineage>
</organism>
<dbReference type="OrthoDB" id="193314at2"/>
<dbReference type="InterPro" id="IPR023214">
    <property type="entry name" value="HAD_sf"/>
</dbReference>
<comment type="caution">
    <text evidence="4">The sequence shown here is derived from an EMBL/GenBank/DDBJ whole genome shotgun (WGS) entry which is preliminary data.</text>
</comment>
<name>A0A0W0RV62_LEGBO</name>
<feature type="signal peptide" evidence="3">
    <location>
        <begin position="1"/>
        <end position="26"/>
    </location>
</feature>
<dbReference type="InterPro" id="IPR036412">
    <property type="entry name" value="HAD-like_sf"/>
</dbReference>
<dbReference type="SUPFAM" id="SSF56784">
    <property type="entry name" value="HAD-like"/>
    <property type="match status" value="1"/>
</dbReference>
<accession>A0A0W0RV62</accession>
<dbReference type="InterPro" id="IPR014403">
    <property type="entry name" value="APS1/VSP"/>
</dbReference>
<keyword evidence="1 3" id="KW-0732">Signal</keyword>
<evidence type="ECO:0000313" key="5">
    <source>
        <dbReference type="Proteomes" id="UP000054695"/>
    </source>
</evidence>
<keyword evidence="5" id="KW-1185">Reference proteome</keyword>
<evidence type="ECO:0000313" key="4">
    <source>
        <dbReference type="EMBL" id="KTC75006.1"/>
    </source>
</evidence>
<dbReference type="AlphaFoldDB" id="A0A0W0RV62"/>
<dbReference type="Pfam" id="PF03767">
    <property type="entry name" value="Acid_phosphat_B"/>
    <property type="match status" value="1"/>
</dbReference>
<sequence>MTRLLNKSLTLILLSTAFLFSTPIFADPPNLTLVKNELKNYYDSGLYQKELTQVIKKAHKYIHQQAEINQKEKSPKKLALVLDIDETSLSNYKYMIKRDFGGNHKQFHKDIMAANAPVIKPMLALYHDARKHGINVFFITGRNETERKATEKNLQEAGYSEWSGLYLRPNNYSAKSITPFKSSTRKMITEKGYTIVASIGDQYSDLKGGYAQKVFKLPNPFYYLP</sequence>
<dbReference type="PIRSF" id="PIRSF002674">
    <property type="entry name" value="VSP"/>
    <property type="match status" value="1"/>
</dbReference>
<dbReference type="EMBL" id="LNXU01000012">
    <property type="protein sequence ID" value="KTC75006.1"/>
    <property type="molecule type" value="Genomic_DNA"/>
</dbReference>
<dbReference type="STRING" id="447.Lboz_0993"/>
<evidence type="ECO:0000256" key="3">
    <source>
        <dbReference type="SAM" id="SignalP"/>
    </source>
</evidence>
<dbReference type="InterPro" id="IPR005519">
    <property type="entry name" value="Acid_phosphat_B-like"/>
</dbReference>
<dbReference type="Gene3D" id="3.40.50.1000">
    <property type="entry name" value="HAD superfamily/HAD-like"/>
    <property type="match status" value="1"/>
</dbReference>